<proteinExistence type="predicted"/>
<name>A0ABX1Z018_9BACL</name>
<protein>
    <submittedName>
        <fullName evidence="3">DUF4183 domain-containing protein</fullName>
    </submittedName>
</protein>
<feature type="region of interest" description="Disordered" evidence="1">
    <location>
        <begin position="59"/>
        <end position="85"/>
    </location>
</feature>
<comment type="caution">
    <text evidence="3">The sequence shown here is derived from an EMBL/GenBank/DDBJ whole genome shotgun (WGS) entry which is preliminary data.</text>
</comment>
<dbReference type="EMBL" id="WHOC01000045">
    <property type="protein sequence ID" value="NOU85764.1"/>
    <property type="molecule type" value="Genomic_DNA"/>
</dbReference>
<keyword evidence="4" id="KW-1185">Reference proteome</keyword>
<gene>
    <name evidence="3" type="ORF">GC102_08255</name>
</gene>
<accession>A0ABX1Z018</accession>
<dbReference type="RefSeq" id="WP_216627992.1">
    <property type="nucleotide sequence ID" value="NZ_WHOC01000045.1"/>
</dbReference>
<evidence type="ECO:0000313" key="4">
    <source>
        <dbReference type="Proteomes" id="UP000658690"/>
    </source>
</evidence>
<dbReference type="Proteomes" id="UP000658690">
    <property type="component" value="Unassembled WGS sequence"/>
</dbReference>
<evidence type="ECO:0000256" key="1">
    <source>
        <dbReference type="SAM" id="MobiDB-lite"/>
    </source>
</evidence>
<dbReference type="InterPro" id="IPR008160">
    <property type="entry name" value="Collagen"/>
</dbReference>
<feature type="domain" description="DUF4183" evidence="2">
    <location>
        <begin position="126"/>
        <end position="188"/>
    </location>
</feature>
<evidence type="ECO:0000313" key="3">
    <source>
        <dbReference type="EMBL" id="NOU85764.1"/>
    </source>
</evidence>
<dbReference type="Pfam" id="PF13799">
    <property type="entry name" value="DUF4183"/>
    <property type="match status" value="1"/>
</dbReference>
<organism evidence="3 4">
    <name type="scientific">Paenibacillus germinis</name>
    <dbReference type="NCBI Taxonomy" id="2654979"/>
    <lineage>
        <taxon>Bacteria</taxon>
        <taxon>Bacillati</taxon>
        <taxon>Bacillota</taxon>
        <taxon>Bacilli</taxon>
        <taxon>Bacillales</taxon>
        <taxon>Paenibacillaceae</taxon>
        <taxon>Paenibacillus</taxon>
    </lineage>
</organism>
<dbReference type="Pfam" id="PF01391">
    <property type="entry name" value="Collagen"/>
    <property type="match status" value="1"/>
</dbReference>
<evidence type="ECO:0000259" key="2">
    <source>
        <dbReference type="Pfam" id="PF13799"/>
    </source>
</evidence>
<sequence>MPRKQLLKKKLLRTTRLKLGCSKNGRTKHCKKKTFTVCPQKRRKKHKKVIIFKRKPKVTGLQGMQGPPGPQGNKGPPGLQGIQGIPGPPGPPGLVIIPDIIILPTAQRYFYIMNSDTQSLVIIPVNEFTNDEGSFITKFTDYGQNSYSNLYINGILQESSIYSLNESALTINLNNQTLYSGTPVILEIVRFSAQIIL</sequence>
<reference evidence="3 4" key="1">
    <citation type="submission" date="2019-10" db="EMBL/GenBank/DDBJ databases">
        <title>Description of Paenibacillus choica sp. nov.</title>
        <authorList>
            <person name="Carlier A."/>
            <person name="Qi S."/>
        </authorList>
    </citation>
    <scope>NUCLEOTIDE SEQUENCE [LARGE SCALE GENOMIC DNA]</scope>
    <source>
        <strain evidence="3 4">LMG 31460</strain>
    </source>
</reference>
<dbReference type="InterPro" id="IPR025237">
    <property type="entry name" value="DUF4183"/>
</dbReference>